<proteinExistence type="predicted"/>
<name>A0A8G1UM76_9ACTN</name>
<dbReference type="OrthoDB" id="525039at2"/>
<dbReference type="Proteomes" id="UP000267408">
    <property type="component" value="Unassembled WGS sequence"/>
</dbReference>
<sequence length="232" mass="23464">MPTTRTPVLGARRRLVLLAATGLLAGGGTTALALAATDQAHPPPQPSAAAPAAPGTASPPVPSGAPPSSPGAGAAPSGRLPASPPTELDIPSIHVRTPLLGLGLNGDGTVQVPDQPLEAGWYTGSVTPGQVGASVILGHVDSARTGPAVFYRLGALRTGDQVTVTLADGSTAVFGIDTVREYPKNAFPTLTVYGTDDNLPHLRLITCGDWDPATHSYRGNTVAFATLTAHRP</sequence>
<keyword evidence="1" id="KW-0378">Hydrolase</keyword>
<evidence type="ECO:0000256" key="3">
    <source>
        <dbReference type="SAM" id="SignalP"/>
    </source>
</evidence>
<evidence type="ECO:0000313" key="4">
    <source>
        <dbReference type="EMBL" id="ROR46380.1"/>
    </source>
</evidence>
<dbReference type="InterPro" id="IPR005754">
    <property type="entry name" value="Sortase"/>
</dbReference>
<organism evidence="4 5">
    <name type="scientific">Kitasatospora cineracea</name>
    <dbReference type="NCBI Taxonomy" id="88074"/>
    <lineage>
        <taxon>Bacteria</taxon>
        <taxon>Bacillati</taxon>
        <taxon>Actinomycetota</taxon>
        <taxon>Actinomycetes</taxon>
        <taxon>Kitasatosporales</taxon>
        <taxon>Streptomycetaceae</taxon>
        <taxon>Kitasatospora</taxon>
    </lineage>
</organism>
<feature type="chain" id="PRO_5039136656" evidence="3">
    <location>
        <begin position="36"/>
        <end position="232"/>
    </location>
</feature>
<dbReference type="SUPFAM" id="SSF63817">
    <property type="entry name" value="Sortase"/>
    <property type="match status" value="1"/>
</dbReference>
<feature type="compositionally biased region" description="Low complexity" evidence="2">
    <location>
        <begin position="70"/>
        <end position="81"/>
    </location>
</feature>
<evidence type="ECO:0000313" key="5">
    <source>
        <dbReference type="Proteomes" id="UP000267408"/>
    </source>
</evidence>
<feature type="compositionally biased region" description="Low complexity" evidence="2">
    <location>
        <begin position="47"/>
        <end position="56"/>
    </location>
</feature>
<feature type="signal peptide" evidence="3">
    <location>
        <begin position="1"/>
        <end position="35"/>
    </location>
</feature>
<accession>A0A8G1UM76</accession>
<dbReference type="NCBIfam" id="NF033748">
    <property type="entry name" value="class_F_sortase"/>
    <property type="match status" value="1"/>
</dbReference>
<keyword evidence="3" id="KW-0732">Signal</keyword>
<dbReference type="AlphaFoldDB" id="A0A8G1UM76"/>
<reference evidence="4 5" key="1">
    <citation type="submission" date="2018-11" db="EMBL/GenBank/DDBJ databases">
        <title>Sequencing the genomes of 1000 actinobacteria strains.</title>
        <authorList>
            <person name="Klenk H.-P."/>
        </authorList>
    </citation>
    <scope>NUCLEOTIDE SEQUENCE [LARGE SCALE GENOMIC DNA]</scope>
    <source>
        <strain evidence="4 5">DSM 44780</strain>
    </source>
</reference>
<dbReference type="InterPro" id="IPR042001">
    <property type="entry name" value="Sortase_F"/>
</dbReference>
<dbReference type="RefSeq" id="WP_123558898.1">
    <property type="nucleotide sequence ID" value="NZ_RJVJ01000001.1"/>
</dbReference>
<evidence type="ECO:0000256" key="1">
    <source>
        <dbReference type="ARBA" id="ARBA00022801"/>
    </source>
</evidence>
<dbReference type="EMBL" id="RJVJ01000001">
    <property type="protein sequence ID" value="ROR46380.1"/>
    <property type="molecule type" value="Genomic_DNA"/>
</dbReference>
<feature type="region of interest" description="Disordered" evidence="2">
    <location>
        <begin position="38"/>
        <end position="90"/>
    </location>
</feature>
<dbReference type="Pfam" id="PF04203">
    <property type="entry name" value="Sortase"/>
    <property type="match status" value="1"/>
</dbReference>
<protein>
    <submittedName>
        <fullName evidence="4">LPXTG-site transpeptidase (Sortase) family protein</fullName>
    </submittedName>
</protein>
<gene>
    <name evidence="4" type="ORF">EDD39_4647</name>
</gene>
<dbReference type="InterPro" id="IPR023365">
    <property type="entry name" value="Sortase_dom-sf"/>
</dbReference>
<dbReference type="GO" id="GO:0016787">
    <property type="term" value="F:hydrolase activity"/>
    <property type="evidence" value="ECO:0007669"/>
    <property type="project" value="UniProtKB-KW"/>
</dbReference>
<feature type="compositionally biased region" description="Pro residues" evidence="2">
    <location>
        <begin position="57"/>
        <end position="69"/>
    </location>
</feature>
<comment type="caution">
    <text evidence="4">The sequence shown here is derived from an EMBL/GenBank/DDBJ whole genome shotgun (WGS) entry which is preliminary data.</text>
</comment>
<dbReference type="CDD" id="cd05829">
    <property type="entry name" value="Sortase_F"/>
    <property type="match status" value="1"/>
</dbReference>
<dbReference type="Gene3D" id="2.40.260.10">
    <property type="entry name" value="Sortase"/>
    <property type="match status" value="1"/>
</dbReference>
<evidence type="ECO:0000256" key="2">
    <source>
        <dbReference type="SAM" id="MobiDB-lite"/>
    </source>
</evidence>